<dbReference type="KEGG" id="smo:SELMODRAFT_409610"/>
<evidence type="ECO:0008006" key="4">
    <source>
        <dbReference type="Google" id="ProtNLM"/>
    </source>
</evidence>
<gene>
    <name evidence="2" type="ORF">SELMODRAFT_409610</name>
</gene>
<dbReference type="EMBL" id="GL377575">
    <property type="protein sequence ID" value="EFJ30879.1"/>
    <property type="molecule type" value="Genomic_DNA"/>
</dbReference>
<dbReference type="Proteomes" id="UP000001514">
    <property type="component" value="Unassembled WGS sequence"/>
</dbReference>
<evidence type="ECO:0000256" key="1">
    <source>
        <dbReference type="SAM" id="MobiDB-lite"/>
    </source>
</evidence>
<proteinExistence type="predicted"/>
<feature type="compositionally biased region" description="Polar residues" evidence="1">
    <location>
        <begin position="515"/>
        <end position="536"/>
    </location>
</feature>
<evidence type="ECO:0000313" key="2">
    <source>
        <dbReference type="EMBL" id="EFJ30879.1"/>
    </source>
</evidence>
<dbReference type="AlphaFoldDB" id="D8RC01"/>
<name>D8RC01_SELML</name>
<dbReference type="eggNOG" id="ENOG502QTSF">
    <property type="taxonomic scope" value="Eukaryota"/>
</dbReference>
<dbReference type="Gramene" id="EFJ30879">
    <property type="protein sequence ID" value="EFJ30879"/>
    <property type="gene ID" value="SELMODRAFT_409610"/>
</dbReference>
<keyword evidence="3" id="KW-1185">Reference proteome</keyword>
<dbReference type="PANTHER" id="PTHR38390">
    <property type="entry name" value="OS01G0103900 PROTEIN"/>
    <property type="match status" value="1"/>
</dbReference>
<dbReference type="OMA" id="LECYYLL"/>
<evidence type="ECO:0000313" key="3">
    <source>
        <dbReference type="Proteomes" id="UP000001514"/>
    </source>
</evidence>
<accession>D8RC01</accession>
<dbReference type="HOGENOM" id="CLU_029978_1_0_1"/>
<dbReference type="InParanoid" id="D8RC01"/>
<protein>
    <recommendedName>
        <fullName evidence="4">Ku domain-containing protein</fullName>
    </recommendedName>
</protein>
<sequence length="544" mass="59542">MALLCFVVDASRLQGAVLGSIQQCLLRLANLAVLRAHRSGALAAIESIGLCAIKFDPGQKSYKLEIVFEPRAPFSYRDFHYAVVNGLTAASAMPQEGTGQVSSLSSLLSSQWSPETATKRIVVITNCFCEPAASFRQAILEAAARCIMIDFIELDLSDHTNDQCLYPQPKLTGEFHVDITEFENCTFQRLQWNSANMSRLVKEWLRELGTDDEGSLEGVLCFQSPLLNSTRKIFCTLYPAVLRLHDVIKPCQACRCHGLPLGSILHCKRAICPVTGSDLDEHDLARSCLQVGEDTVMQMPSLVAPPEPGAAAYFHVIGSVYLALLSESVLFGMPYVLVSSSEADIELNPGGADSTNNDHVFAALCQELHSKDTGLLCKSDTDIETGCPTSFVCFYILLPSQNGSLLAKRIATSEELLPFPPAMRTATSVPDDVRDMVSLSLSKMEAQSYDPLQHERGCDSKLRNVVSESLQFRSSAPEEMSLRPNKQFVTATAVLAQSAEQPVGRLRKNLHNVLPRQQNSTTQKPSLPLNASQVSKGRSRKTKS</sequence>
<reference evidence="2 3" key="1">
    <citation type="journal article" date="2011" name="Science">
        <title>The Selaginella genome identifies genetic changes associated with the evolution of vascular plants.</title>
        <authorList>
            <person name="Banks J.A."/>
            <person name="Nishiyama T."/>
            <person name="Hasebe M."/>
            <person name="Bowman J.L."/>
            <person name="Gribskov M."/>
            <person name="dePamphilis C."/>
            <person name="Albert V.A."/>
            <person name="Aono N."/>
            <person name="Aoyama T."/>
            <person name="Ambrose B.A."/>
            <person name="Ashton N.W."/>
            <person name="Axtell M.J."/>
            <person name="Barker E."/>
            <person name="Barker M.S."/>
            <person name="Bennetzen J.L."/>
            <person name="Bonawitz N.D."/>
            <person name="Chapple C."/>
            <person name="Cheng C."/>
            <person name="Correa L.G."/>
            <person name="Dacre M."/>
            <person name="DeBarry J."/>
            <person name="Dreyer I."/>
            <person name="Elias M."/>
            <person name="Engstrom E.M."/>
            <person name="Estelle M."/>
            <person name="Feng L."/>
            <person name="Finet C."/>
            <person name="Floyd S.K."/>
            <person name="Frommer W.B."/>
            <person name="Fujita T."/>
            <person name="Gramzow L."/>
            <person name="Gutensohn M."/>
            <person name="Harholt J."/>
            <person name="Hattori M."/>
            <person name="Heyl A."/>
            <person name="Hirai T."/>
            <person name="Hiwatashi Y."/>
            <person name="Ishikawa M."/>
            <person name="Iwata M."/>
            <person name="Karol K.G."/>
            <person name="Koehler B."/>
            <person name="Kolukisaoglu U."/>
            <person name="Kubo M."/>
            <person name="Kurata T."/>
            <person name="Lalonde S."/>
            <person name="Li K."/>
            <person name="Li Y."/>
            <person name="Litt A."/>
            <person name="Lyons E."/>
            <person name="Manning G."/>
            <person name="Maruyama T."/>
            <person name="Michael T.P."/>
            <person name="Mikami K."/>
            <person name="Miyazaki S."/>
            <person name="Morinaga S."/>
            <person name="Murata T."/>
            <person name="Mueller-Roeber B."/>
            <person name="Nelson D.R."/>
            <person name="Obara M."/>
            <person name="Oguri Y."/>
            <person name="Olmstead R.G."/>
            <person name="Onodera N."/>
            <person name="Petersen B.L."/>
            <person name="Pils B."/>
            <person name="Prigge M."/>
            <person name="Rensing S.A."/>
            <person name="Riano-Pachon D.M."/>
            <person name="Roberts A.W."/>
            <person name="Sato Y."/>
            <person name="Scheller H.V."/>
            <person name="Schulz B."/>
            <person name="Schulz C."/>
            <person name="Shakirov E.V."/>
            <person name="Shibagaki N."/>
            <person name="Shinohara N."/>
            <person name="Shippen D.E."/>
            <person name="Soerensen I."/>
            <person name="Sotooka R."/>
            <person name="Sugimoto N."/>
            <person name="Sugita M."/>
            <person name="Sumikawa N."/>
            <person name="Tanurdzic M."/>
            <person name="Theissen G."/>
            <person name="Ulvskov P."/>
            <person name="Wakazuki S."/>
            <person name="Weng J.K."/>
            <person name="Willats W.W."/>
            <person name="Wipf D."/>
            <person name="Wolf P.G."/>
            <person name="Yang L."/>
            <person name="Zimmer A.D."/>
            <person name="Zhu Q."/>
            <person name="Mitros T."/>
            <person name="Hellsten U."/>
            <person name="Loque D."/>
            <person name="Otillar R."/>
            <person name="Salamov A."/>
            <person name="Schmutz J."/>
            <person name="Shapiro H."/>
            <person name="Lindquist E."/>
            <person name="Lucas S."/>
            <person name="Rokhsar D."/>
            <person name="Grigoriev I.V."/>
        </authorList>
    </citation>
    <scope>NUCLEOTIDE SEQUENCE [LARGE SCALE GENOMIC DNA]</scope>
</reference>
<dbReference type="OrthoDB" id="1906673at2759"/>
<dbReference type="PANTHER" id="PTHR38390:SF2">
    <property type="entry name" value="OS01G0103900 PROTEIN"/>
    <property type="match status" value="1"/>
</dbReference>
<feature type="region of interest" description="Disordered" evidence="1">
    <location>
        <begin position="513"/>
        <end position="544"/>
    </location>
</feature>
<dbReference type="FunCoup" id="D8RC01">
    <property type="interactions" value="71"/>
</dbReference>
<organism evidence="3">
    <name type="scientific">Selaginella moellendorffii</name>
    <name type="common">Spikemoss</name>
    <dbReference type="NCBI Taxonomy" id="88036"/>
    <lineage>
        <taxon>Eukaryota</taxon>
        <taxon>Viridiplantae</taxon>
        <taxon>Streptophyta</taxon>
        <taxon>Embryophyta</taxon>
        <taxon>Tracheophyta</taxon>
        <taxon>Lycopodiopsida</taxon>
        <taxon>Selaginellales</taxon>
        <taxon>Selaginellaceae</taxon>
        <taxon>Selaginella</taxon>
    </lineage>
</organism>